<proteinExistence type="predicted"/>
<dbReference type="AlphaFoldDB" id="A0A7Z7MZW7"/>
<dbReference type="PANTHER" id="PTHR40630">
    <property type="entry name" value="POSSIBLE DNA-BINDING PROTEIN"/>
    <property type="match status" value="1"/>
</dbReference>
<feature type="region of interest" description="Disordered" evidence="1">
    <location>
        <begin position="46"/>
        <end position="84"/>
    </location>
</feature>
<feature type="compositionally biased region" description="Basic and acidic residues" evidence="1">
    <location>
        <begin position="14"/>
        <end position="26"/>
    </location>
</feature>
<dbReference type="PANTHER" id="PTHR40630:SF1">
    <property type="entry name" value="DNA-BINDING PROTEIN"/>
    <property type="match status" value="1"/>
</dbReference>
<dbReference type="EMBL" id="OCSU01000001">
    <property type="protein sequence ID" value="SOE45589.1"/>
    <property type="molecule type" value="Genomic_DNA"/>
</dbReference>
<organism evidence="2 3">
    <name type="scientific">Caballeronia arationis</name>
    <dbReference type="NCBI Taxonomy" id="1777142"/>
    <lineage>
        <taxon>Bacteria</taxon>
        <taxon>Pseudomonadati</taxon>
        <taxon>Pseudomonadota</taxon>
        <taxon>Betaproteobacteria</taxon>
        <taxon>Burkholderiales</taxon>
        <taxon>Burkholderiaceae</taxon>
        <taxon>Caballeronia</taxon>
    </lineage>
</organism>
<dbReference type="Pfam" id="PF11338">
    <property type="entry name" value="DUF3140"/>
    <property type="match status" value="1"/>
</dbReference>
<dbReference type="RefSeq" id="WP_341867205.1">
    <property type="nucleotide sequence ID" value="NZ_OCSU01000001.1"/>
</dbReference>
<reference evidence="2 3" key="1">
    <citation type="submission" date="2017-09" db="EMBL/GenBank/DDBJ databases">
        <authorList>
            <person name="Varghese N."/>
            <person name="Submissions S."/>
        </authorList>
    </citation>
    <scope>NUCLEOTIDE SEQUENCE [LARGE SCALE GENOMIC DNA]</scope>
    <source>
        <strain evidence="2 3">OK806</strain>
    </source>
</reference>
<feature type="compositionally biased region" description="Basic and acidic residues" evidence="1">
    <location>
        <begin position="46"/>
        <end position="62"/>
    </location>
</feature>
<evidence type="ECO:0000313" key="2">
    <source>
        <dbReference type="EMBL" id="SOE45589.1"/>
    </source>
</evidence>
<keyword evidence="3" id="KW-1185">Reference proteome</keyword>
<dbReference type="InterPro" id="IPR021487">
    <property type="entry name" value="DUF3140"/>
</dbReference>
<dbReference type="Proteomes" id="UP000219522">
    <property type="component" value="Unassembled WGS sequence"/>
</dbReference>
<comment type="caution">
    <text evidence="2">The sequence shown here is derived from an EMBL/GenBank/DDBJ whole genome shotgun (WGS) entry which is preliminary data.</text>
</comment>
<name>A0A7Z7MZW7_9BURK</name>
<accession>A0A7Z7MZW7</accession>
<gene>
    <name evidence="2" type="ORF">SAMN05446927_0028</name>
</gene>
<evidence type="ECO:0000256" key="1">
    <source>
        <dbReference type="SAM" id="MobiDB-lite"/>
    </source>
</evidence>
<evidence type="ECO:0000313" key="3">
    <source>
        <dbReference type="Proteomes" id="UP000219522"/>
    </source>
</evidence>
<protein>
    <submittedName>
        <fullName evidence="2">Uncharacterized protein</fullName>
    </submittedName>
</protein>
<feature type="region of interest" description="Disordered" evidence="1">
    <location>
        <begin position="1"/>
        <end position="26"/>
    </location>
</feature>
<sequence>MTSQLHVSSQTNFRSERNDRHDAAGEEDIFKTFAQLANMTPKRLGEWLETDESRKVGQKEGGSESVGHRSGRHIVGSLAKRNQN</sequence>
<feature type="compositionally biased region" description="Polar residues" evidence="1">
    <location>
        <begin position="1"/>
        <end position="13"/>
    </location>
</feature>